<proteinExistence type="predicted"/>
<dbReference type="InterPro" id="IPR003343">
    <property type="entry name" value="Big_2"/>
</dbReference>
<gene>
    <name evidence="4" type="ORF">GCM10023093_24500</name>
</gene>
<reference evidence="5" key="1">
    <citation type="journal article" date="2019" name="Int. J. Syst. Evol. Microbiol.">
        <title>The Global Catalogue of Microorganisms (GCM) 10K type strain sequencing project: providing services to taxonomists for standard genome sequencing and annotation.</title>
        <authorList>
            <consortium name="The Broad Institute Genomics Platform"/>
            <consortium name="The Broad Institute Genome Sequencing Center for Infectious Disease"/>
            <person name="Wu L."/>
            <person name="Ma J."/>
        </authorList>
    </citation>
    <scope>NUCLEOTIDE SEQUENCE [LARGE SCALE GENOMIC DNA]</scope>
    <source>
        <strain evidence="5">JCM 32105</strain>
    </source>
</reference>
<accession>A0ABP8NM29</accession>
<dbReference type="SUPFAM" id="SSF81296">
    <property type="entry name" value="E set domains"/>
    <property type="match status" value="1"/>
</dbReference>
<dbReference type="RefSeq" id="WP_345083613.1">
    <property type="nucleotide sequence ID" value="NZ_BAABFA010000018.1"/>
</dbReference>
<keyword evidence="5" id="KW-1185">Reference proteome</keyword>
<dbReference type="Pfam" id="PF02368">
    <property type="entry name" value="Big_2"/>
    <property type="match status" value="1"/>
</dbReference>
<name>A0ABP8NM29_9BACT</name>
<feature type="domain" description="BIG2" evidence="3">
    <location>
        <begin position="567"/>
        <end position="637"/>
    </location>
</feature>
<dbReference type="EMBL" id="BAABFA010000018">
    <property type="protein sequence ID" value="GAA4467903.1"/>
    <property type="molecule type" value="Genomic_DNA"/>
</dbReference>
<evidence type="ECO:0000259" key="3">
    <source>
        <dbReference type="SMART" id="SM00635"/>
    </source>
</evidence>
<evidence type="ECO:0000256" key="1">
    <source>
        <dbReference type="ARBA" id="ARBA00022729"/>
    </source>
</evidence>
<protein>
    <recommendedName>
        <fullName evidence="3">BIG2 domain-containing protein</fullName>
    </recommendedName>
</protein>
<dbReference type="Proteomes" id="UP001500067">
    <property type="component" value="Unassembled WGS sequence"/>
</dbReference>
<feature type="domain" description="BIG2" evidence="3">
    <location>
        <begin position="1092"/>
        <end position="1161"/>
    </location>
</feature>
<feature type="domain" description="BIG2" evidence="3">
    <location>
        <begin position="1237"/>
        <end position="1306"/>
    </location>
</feature>
<feature type="domain" description="BIG2" evidence="3">
    <location>
        <begin position="1376"/>
        <end position="1453"/>
    </location>
</feature>
<dbReference type="SUPFAM" id="SSF49373">
    <property type="entry name" value="Invasin/intimin cell-adhesion fragments"/>
    <property type="match status" value="4"/>
</dbReference>
<evidence type="ECO:0000313" key="5">
    <source>
        <dbReference type="Proteomes" id="UP001500067"/>
    </source>
</evidence>
<organism evidence="4 5">
    <name type="scientific">Nemorincola caseinilytica</name>
    <dbReference type="NCBI Taxonomy" id="2054315"/>
    <lineage>
        <taxon>Bacteria</taxon>
        <taxon>Pseudomonadati</taxon>
        <taxon>Bacteroidota</taxon>
        <taxon>Chitinophagia</taxon>
        <taxon>Chitinophagales</taxon>
        <taxon>Chitinophagaceae</taxon>
        <taxon>Nemorincola</taxon>
    </lineage>
</organism>
<dbReference type="PANTHER" id="PTHR44103:SF1">
    <property type="entry name" value="PROPROTEIN CONVERTASE P"/>
    <property type="match status" value="1"/>
</dbReference>
<keyword evidence="1 2" id="KW-0732">Signal</keyword>
<evidence type="ECO:0000313" key="4">
    <source>
        <dbReference type="EMBL" id="GAA4467903.1"/>
    </source>
</evidence>
<dbReference type="Gene3D" id="2.130.10.130">
    <property type="entry name" value="Integrin alpha, N-terminal"/>
    <property type="match status" value="2"/>
</dbReference>
<feature type="domain" description="BIG2" evidence="3">
    <location>
        <begin position="787"/>
        <end position="863"/>
    </location>
</feature>
<dbReference type="SMART" id="SM00635">
    <property type="entry name" value="BID_2"/>
    <property type="match status" value="7"/>
</dbReference>
<sequence length="1778" mass="174787">MRRTLPVIFLSLILAPALYAQQPVITSVAPMQGHPGDNVLITGSGFNATTTNNIVYFGATKATVVSAGSTTLSATVPNGATYRPVSITNTASALTGASAMPFLPTYDNSAFDATVINFEVHADITNGATTVPYSIALADLDNDGKTDMIVANSGTNNITLYRNISTSGTLTAGSFEAGVSFATSQPPHDVTTGDIDGDGKLDIIVANSGTILSYVTIFRNTTTSGAFTAASLATRVDMSANANARGVAVGDLDMDGRPEVAVACLANTVNLFRNISTVGSITAGSFAPKENITPGAAPNKVAIAEIDGDGKPELIIVNSGSDNVSVFHNNSTPGTLLPSSFGTIVNFSTNSSPSAIVVADVDGDGKHDMCVANFNSNNVSVYRNTSAPGSITSGSFAARVNYATGTAPAEMVMSDINGDGKPDLLVSNYNALSFSVLRNTSTTGVIDAATFAPKSDVATVDGTRGLAAADLDGDTHPDVVCTGELPGLVALHRNDPFGHITGTTTVCISATTTLNITTTGGTWSSAAITIATVNAATGVVTGISAGTATIIYTVAGNSTSAIVTVNAAPTVASITGTASVCAGGTTALANTTPGGVWSSTNAAAGTVSASGVVMGIAAGTTTISYTVSSGCGTVVATTDVTVNALPVAGVITAAPPFCAGTNVTLTPSVAGGTWSTADAAATVGSSTGEVTGVSGGTATISYSVTDGCGTATATTVVTVNATPDAITGPLNVCIGATTTLNSTTTGGTWASGNTSLATVGAATGVVSGVGAGVVLISYSKAGCTTTALITVNITPYAGVLSGATTFCTGSDITLTSTMAGGSWSSADVSIATVGTSGIVTGVDDGTVTISYTMSNGCATSVATTIVTVEVTADTGLITGPPSVCAGGSTITLSNVVTTGTWSSSNPLAGTISTAGVVTGIDAGTTIISYTVSNSCGAISASQIVTVNPLPAPIAGTFAICKDATTVLTSSTPGGSWSASNTNVSVDALGVMTGVAAGTARVSYTLVIGCFRTALVTVNPLPGYIAGSLAVCMGSTSTLANPVTGGTWTSGNTAVATIGSTGIVTAVSPGTSVITYTKTSTGCYITGIVTVNPLPSAISGDLVLCTGMSDTFSCTPAGGTWSSSNYTIATVNSGTGAVYAVAPGTVRISYTAPSGCKAYVTVTVNQSPSAIMGPLAVCEGSTGTLTNTQPYGVWVSSNTVVGIISASGVVAGIAPGTSIVSYILPSGCARGVIVTINPLPTAVSGASALCTGLTTTLTGTPAGGTWVSSNTAMATVTSTTGVVTALNSGTVAISYVLSTGCKRPKTLTLNPTPSTIAGTCHACVGATTLLGSSPLTGTWSSGNTAIATIGSVAGLVSGIAAGTSVISYVMTATGCYTTAIVTIDPLPGLIEGPADLCVGSSALFAATPTGGTWSSSAPAVATAGILTGNITGVSAGTTIITYRSAAGCVGTDVLSVNALATAGSILGTPTVCQSNTVTLTATVAGGSWSVVTGKVSITPAGVLTGVAGGVDTVKYTATNGCGTAVARYTITVNPLPAIGSISGIDSFCLGSTAVLTASVVGGVWSSSNEAVVTVAGGITTPVSAGTATISYSRTNACGTAVATMTVAVITPIVAGTISGPDTVCYANTVTLTSTAPGGIWNSSSPYVSVESTTGKVTGIAPGKAIIRHIVKNDCSADTAFFPIYVKYSIDCPTAVTPTAAPVAGIRVYPTPTDGMVTIETPVAGVVTIHTIDGKEVSRYVVNASATEMNLPRGLAQGMYMCRFVGNDGSTAVLRIVYEP</sequence>
<dbReference type="SUPFAM" id="SSF69318">
    <property type="entry name" value="Integrin alpha N-terminal domain"/>
    <property type="match status" value="2"/>
</dbReference>
<dbReference type="InterPro" id="IPR028994">
    <property type="entry name" value="Integrin_alpha_N"/>
</dbReference>
<dbReference type="Gene3D" id="2.60.40.1080">
    <property type="match status" value="4"/>
</dbReference>
<dbReference type="InterPro" id="IPR013783">
    <property type="entry name" value="Ig-like_fold"/>
</dbReference>
<dbReference type="NCBIfam" id="TIGR04183">
    <property type="entry name" value="Por_Secre_tail"/>
    <property type="match status" value="1"/>
</dbReference>
<feature type="domain" description="BIG2" evidence="3">
    <location>
        <begin position="494"/>
        <end position="564"/>
    </location>
</feature>
<dbReference type="Pfam" id="PF13517">
    <property type="entry name" value="FG-GAP_3"/>
    <property type="match status" value="3"/>
</dbReference>
<dbReference type="InterPro" id="IPR014756">
    <property type="entry name" value="Ig_E-set"/>
</dbReference>
<dbReference type="PANTHER" id="PTHR44103">
    <property type="entry name" value="PROPROTEIN CONVERTASE P"/>
    <property type="match status" value="1"/>
</dbReference>
<dbReference type="InterPro" id="IPR026444">
    <property type="entry name" value="Secre_tail"/>
</dbReference>
<evidence type="ECO:0000256" key="2">
    <source>
        <dbReference type="SAM" id="SignalP"/>
    </source>
</evidence>
<dbReference type="InterPro" id="IPR013517">
    <property type="entry name" value="FG-GAP"/>
</dbReference>
<dbReference type="Gene3D" id="2.60.40.10">
    <property type="entry name" value="Immunoglobulins"/>
    <property type="match status" value="1"/>
</dbReference>
<feature type="domain" description="BIG2" evidence="3">
    <location>
        <begin position="872"/>
        <end position="941"/>
    </location>
</feature>
<comment type="caution">
    <text evidence="4">The sequence shown here is derived from an EMBL/GenBank/DDBJ whole genome shotgun (WGS) entry which is preliminary data.</text>
</comment>
<dbReference type="InterPro" id="IPR008964">
    <property type="entry name" value="Invasin/intimin_cell_adhesion"/>
</dbReference>
<feature type="signal peptide" evidence="2">
    <location>
        <begin position="1"/>
        <end position="20"/>
    </location>
</feature>
<feature type="chain" id="PRO_5045117368" description="BIG2 domain-containing protein" evidence="2">
    <location>
        <begin position="21"/>
        <end position="1778"/>
    </location>
</feature>